<evidence type="ECO:0000313" key="2">
    <source>
        <dbReference type="EMBL" id="SDM79621.1"/>
    </source>
</evidence>
<dbReference type="Proteomes" id="UP000199063">
    <property type="component" value="Unassembled WGS sequence"/>
</dbReference>
<name>A0A1G9W5Y9_9ACTN</name>
<keyword evidence="3" id="KW-1185">Reference proteome</keyword>
<proteinExistence type="predicted"/>
<gene>
    <name evidence="2" type="ORF">SAMN05444921_113143</name>
</gene>
<dbReference type="EMBL" id="FNHI01000013">
    <property type="protein sequence ID" value="SDM79621.1"/>
    <property type="molecule type" value="Genomic_DNA"/>
</dbReference>
<feature type="compositionally biased region" description="Basic and acidic residues" evidence="1">
    <location>
        <begin position="16"/>
        <end position="31"/>
    </location>
</feature>
<protein>
    <submittedName>
        <fullName evidence="2">Uncharacterized protein</fullName>
    </submittedName>
</protein>
<accession>A0A1G9W5Y9</accession>
<organism evidence="2 3">
    <name type="scientific">Streptomyces wuyuanensis</name>
    <dbReference type="NCBI Taxonomy" id="1196353"/>
    <lineage>
        <taxon>Bacteria</taxon>
        <taxon>Bacillati</taxon>
        <taxon>Actinomycetota</taxon>
        <taxon>Actinomycetes</taxon>
        <taxon>Kitasatosporales</taxon>
        <taxon>Streptomycetaceae</taxon>
        <taxon>Streptomyces</taxon>
    </lineage>
</organism>
<feature type="region of interest" description="Disordered" evidence="1">
    <location>
        <begin position="1"/>
        <end position="37"/>
    </location>
</feature>
<evidence type="ECO:0000256" key="1">
    <source>
        <dbReference type="SAM" id="MobiDB-lite"/>
    </source>
</evidence>
<reference evidence="3" key="1">
    <citation type="submission" date="2016-10" db="EMBL/GenBank/DDBJ databases">
        <authorList>
            <person name="Varghese N."/>
            <person name="Submissions S."/>
        </authorList>
    </citation>
    <scope>NUCLEOTIDE SEQUENCE [LARGE SCALE GENOMIC DNA]</scope>
    <source>
        <strain evidence="3">CGMCC 4.7042</strain>
    </source>
</reference>
<dbReference type="AlphaFoldDB" id="A0A1G9W5Y9"/>
<sequence length="37" mass="3932">MHDAVNYLDCGAADGKSGEDKDPPRIAKADELLATDE</sequence>
<evidence type="ECO:0000313" key="3">
    <source>
        <dbReference type="Proteomes" id="UP000199063"/>
    </source>
</evidence>